<dbReference type="OrthoDB" id="245173at2759"/>
<dbReference type="AlphaFoldDB" id="A0A7R9LRX1"/>
<dbReference type="Pfam" id="PF10191">
    <property type="entry name" value="COG7"/>
    <property type="match status" value="1"/>
</dbReference>
<organism evidence="9">
    <name type="scientific">Oppiella nova</name>
    <dbReference type="NCBI Taxonomy" id="334625"/>
    <lineage>
        <taxon>Eukaryota</taxon>
        <taxon>Metazoa</taxon>
        <taxon>Ecdysozoa</taxon>
        <taxon>Arthropoda</taxon>
        <taxon>Chelicerata</taxon>
        <taxon>Arachnida</taxon>
        <taxon>Acari</taxon>
        <taxon>Acariformes</taxon>
        <taxon>Sarcoptiformes</taxon>
        <taxon>Oribatida</taxon>
        <taxon>Brachypylina</taxon>
        <taxon>Oppioidea</taxon>
        <taxon>Oppiidae</taxon>
        <taxon>Oppiella</taxon>
    </lineage>
</organism>
<keyword evidence="5" id="KW-0653">Protein transport</keyword>
<dbReference type="PANTHER" id="PTHR21443">
    <property type="entry name" value="CONSERVED OLIGOMERIC GOLGI COMPLEX COMPONENT 7"/>
    <property type="match status" value="1"/>
</dbReference>
<keyword evidence="6" id="KW-0333">Golgi apparatus</keyword>
<evidence type="ECO:0000256" key="6">
    <source>
        <dbReference type="ARBA" id="ARBA00023034"/>
    </source>
</evidence>
<evidence type="ECO:0000256" key="7">
    <source>
        <dbReference type="ARBA" id="ARBA00023136"/>
    </source>
</evidence>
<reference evidence="9" key="1">
    <citation type="submission" date="2020-11" db="EMBL/GenBank/DDBJ databases">
        <authorList>
            <person name="Tran Van P."/>
        </authorList>
    </citation>
    <scope>NUCLEOTIDE SEQUENCE</scope>
</reference>
<evidence type="ECO:0000256" key="1">
    <source>
        <dbReference type="ARBA" id="ARBA00004395"/>
    </source>
</evidence>
<dbReference type="GO" id="GO:0007030">
    <property type="term" value="P:Golgi organization"/>
    <property type="evidence" value="ECO:0007669"/>
    <property type="project" value="TreeGrafter"/>
</dbReference>
<comment type="subcellular location">
    <subcellularLocation>
        <location evidence="1">Golgi apparatus membrane</location>
        <topology evidence="1">Peripheral membrane protein</topology>
    </subcellularLocation>
</comment>
<gene>
    <name evidence="9" type="ORF">ONB1V03_LOCUS5543</name>
</gene>
<evidence type="ECO:0000256" key="4">
    <source>
        <dbReference type="ARBA" id="ARBA00022448"/>
    </source>
</evidence>
<evidence type="ECO:0000256" key="3">
    <source>
        <dbReference type="ARBA" id="ARBA00020984"/>
    </source>
</evidence>
<accession>A0A7R9LRX1</accession>
<keyword evidence="4" id="KW-0813">Transport</keyword>
<keyword evidence="7" id="KW-0472">Membrane</keyword>
<keyword evidence="10" id="KW-1185">Reference proteome</keyword>
<evidence type="ECO:0000256" key="8">
    <source>
        <dbReference type="ARBA" id="ARBA00031345"/>
    </source>
</evidence>
<evidence type="ECO:0000256" key="5">
    <source>
        <dbReference type="ARBA" id="ARBA00022927"/>
    </source>
</evidence>
<dbReference type="InterPro" id="IPR019335">
    <property type="entry name" value="COG7"/>
</dbReference>
<dbReference type="GO" id="GO:0006890">
    <property type="term" value="P:retrograde vesicle-mediated transport, Golgi to endoplasmic reticulum"/>
    <property type="evidence" value="ECO:0007669"/>
    <property type="project" value="TreeGrafter"/>
</dbReference>
<protein>
    <recommendedName>
        <fullName evidence="3">Conserved oligomeric Golgi complex subunit 7</fullName>
    </recommendedName>
    <alternativeName>
        <fullName evidence="8">Component of oligomeric Golgi complex 7</fullName>
    </alternativeName>
</protein>
<sequence length="750" mass="85647">MDKIDLTAFSDHNFDAIDWINGWFASIEDKSATETLATNLVFNLQLLVQEVNNSLGESAQQMIHNLPKVLRDAETLHADSVELKRQMVSNKEKLHKMSLESSKSMERLMALDVIKTRMTDTCKALEEADNWTTLWTDVEEVFVSGDVSAIASKLVGMQSSLDILIDVTDYEQRVQRLEALKDKFEAMIESQVVNSFMSQTTDSAHLYVKLFKDMKRMPKLKSYYHKCLKNQILMEWKRIIVLDPEESVIDWMNGLHDFLLSLWHSQITFCSQILFPSDFETTIETLSDILVDVFSSLDPSLTHCINEWIGKQSNPLESVHFIIDMKQFTHQFCKSIELSIESNLSVKCLHKPSVQLLAQVLYSPFQQLMDKYIDLEKQCLDQHLEVLESIGQPSESLSKAFAFAKEVEKRCHQLCQSVAIPLLLPVLQNYFKQYLSHFKSIVNQIREKSDSVENKSSIPDFSLFQLSLFTLQASGELIVQTELFQQQLYTGLMEMATKVGPNSGEDTSSPFTRFDQLILNPNNRKELMNLLDVLIGSESAAIILESVVEECKHICSMSASLVIDCALNYIQNHLNDVLKLVSESFKENAMSCEEEDMHSFSLSPQEYITQIGQYLLTIPQHLEPFVLEENIAFKVSLKYSRLNRNYSFEPTVSDNNGAEYLLDCMTQRAVDAYINIIMKLKKINNFAKQQLITDISYLCDVLDDLGLTPGQQFQLLLKLLKATPQEFQSIKQNNNSMFVKAIESLLSKGA</sequence>
<dbReference type="PANTHER" id="PTHR21443:SF0">
    <property type="entry name" value="CONSERVED OLIGOMERIC GOLGI COMPLEX SUBUNIT 7"/>
    <property type="match status" value="1"/>
</dbReference>
<evidence type="ECO:0000256" key="2">
    <source>
        <dbReference type="ARBA" id="ARBA00005831"/>
    </source>
</evidence>
<dbReference type="Proteomes" id="UP000728032">
    <property type="component" value="Unassembled WGS sequence"/>
</dbReference>
<dbReference type="GO" id="GO:0006886">
    <property type="term" value="P:intracellular protein transport"/>
    <property type="evidence" value="ECO:0007669"/>
    <property type="project" value="InterPro"/>
</dbReference>
<dbReference type="GO" id="GO:0000139">
    <property type="term" value="C:Golgi membrane"/>
    <property type="evidence" value="ECO:0007669"/>
    <property type="project" value="UniProtKB-SubCell"/>
</dbReference>
<dbReference type="GO" id="GO:0017119">
    <property type="term" value="C:Golgi transport complex"/>
    <property type="evidence" value="ECO:0007669"/>
    <property type="project" value="InterPro"/>
</dbReference>
<evidence type="ECO:0000313" key="10">
    <source>
        <dbReference type="Proteomes" id="UP000728032"/>
    </source>
</evidence>
<name>A0A7R9LRX1_9ACAR</name>
<dbReference type="EMBL" id="OC917077">
    <property type="protein sequence ID" value="CAD7646074.1"/>
    <property type="molecule type" value="Genomic_DNA"/>
</dbReference>
<evidence type="ECO:0000313" key="9">
    <source>
        <dbReference type="EMBL" id="CAD7646074.1"/>
    </source>
</evidence>
<proteinExistence type="inferred from homology"/>
<dbReference type="EMBL" id="CAJPVJ010002252">
    <property type="protein sequence ID" value="CAG2166012.1"/>
    <property type="molecule type" value="Genomic_DNA"/>
</dbReference>
<comment type="similarity">
    <text evidence="2">Belongs to the COG7 family.</text>
</comment>